<evidence type="ECO:0000313" key="8">
    <source>
        <dbReference type="EMBL" id="NXJ85154.1"/>
    </source>
</evidence>
<dbReference type="AlphaFoldDB" id="A0A7L0EQK0"/>
<keyword evidence="1" id="KW-0732">Signal</keyword>
<evidence type="ECO:0000256" key="2">
    <source>
        <dbReference type="ARBA" id="ARBA00022859"/>
    </source>
</evidence>
<dbReference type="InterPro" id="IPR013106">
    <property type="entry name" value="Ig_V-set"/>
</dbReference>
<protein>
    <submittedName>
        <fullName evidence="8">TVA12 protein</fullName>
    </submittedName>
</protein>
<dbReference type="Gene3D" id="2.60.40.10">
    <property type="entry name" value="Immunoglobulins"/>
    <property type="match status" value="1"/>
</dbReference>
<dbReference type="InterPro" id="IPR051006">
    <property type="entry name" value="TCR_variable_domain"/>
</dbReference>
<proteinExistence type="predicted"/>
<dbReference type="GO" id="GO:0042101">
    <property type="term" value="C:T cell receptor complex"/>
    <property type="evidence" value="ECO:0007669"/>
    <property type="project" value="UniProtKB-KW"/>
</dbReference>
<sequence length="93" mass="10325">MGQTTVTQSGQVTVNQGHTFQTTCTYEISNFRSLLWYQLKKGQALQLFSYQAASGSRPSGLFTTFLNTTGKYSLLQLQEAQLSDSVLYLCAVQ</sequence>
<feature type="domain" description="Ig-like" evidence="7">
    <location>
        <begin position="2"/>
        <end position="93"/>
    </location>
</feature>
<keyword evidence="3" id="KW-1064">Adaptive immunity</keyword>
<dbReference type="InterPro" id="IPR013783">
    <property type="entry name" value="Ig-like_fold"/>
</dbReference>
<dbReference type="PANTHER" id="PTHR19343:SF26">
    <property type="entry name" value="T CELL RECEPTOR ALPHA VARIABLE 1-1"/>
    <property type="match status" value="1"/>
</dbReference>
<keyword evidence="6" id="KW-1279">T cell receptor</keyword>
<comment type="caution">
    <text evidence="8">The sequence shown here is derived from an EMBL/GenBank/DDBJ whole genome shotgun (WGS) entry which is preliminary data.</text>
</comment>
<dbReference type="InterPro" id="IPR007110">
    <property type="entry name" value="Ig-like_dom"/>
</dbReference>
<keyword evidence="9" id="KW-1185">Reference proteome</keyword>
<evidence type="ECO:0000259" key="7">
    <source>
        <dbReference type="PROSITE" id="PS50835"/>
    </source>
</evidence>
<dbReference type="OrthoDB" id="8947657at2759"/>
<reference evidence="8 9" key="1">
    <citation type="submission" date="2019-09" db="EMBL/GenBank/DDBJ databases">
        <title>Bird 10,000 Genomes (B10K) Project - Family phase.</title>
        <authorList>
            <person name="Zhang G."/>
        </authorList>
    </citation>
    <scope>NUCLEOTIDE SEQUENCE [LARGE SCALE GENOMIC DNA]</scope>
    <source>
        <strain evidence="8">B10K-DU-007-40</strain>
        <tissue evidence="8">Mixed tissue sample</tissue>
    </source>
</reference>
<dbReference type="Proteomes" id="UP000550660">
    <property type="component" value="Unassembled WGS sequence"/>
</dbReference>
<dbReference type="Pfam" id="PF07686">
    <property type="entry name" value="V-set"/>
    <property type="match status" value="1"/>
</dbReference>
<dbReference type="EMBL" id="VXAG01002003">
    <property type="protein sequence ID" value="NXJ85154.1"/>
    <property type="molecule type" value="Genomic_DNA"/>
</dbReference>
<evidence type="ECO:0000256" key="4">
    <source>
        <dbReference type="ARBA" id="ARBA00023170"/>
    </source>
</evidence>
<keyword evidence="4" id="KW-0675">Receptor</keyword>
<feature type="non-terminal residue" evidence="8">
    <location>
        <position position="1"/>
    </location>
</feature>
<evidence type="ECO:0000256" key="1">
    <source>
        <dbReference type="ARBA" id="ARBA00022729"/>
    </source>
</evidence>
<dbReference type="GO" id="GO:0042605">
    <property type="term" value="F:peptide antigen binding"/>
    <property type="evidence" value="ECO:0007669"/>
    <property type="project" value="TreeGrafter"/>
</dbReference>
<name>A0A7L0EQK0_TROML</name>
<accession>A0A7L0EQK0</accession>
<dbReference type="SUPFAM" id="SSF48726">
    <property type="entry name" value="Immunoglobulin"/>
    <property type="match status" value="1"/>
</dbReference>
<organism evidence="8 9">
    <name type="scientific">Trogon melanurus</name>
    <name type="common">Black-tailed trogon</name>
    <dbReference type="NCBI Taxonomy" id="56311"/>
    <lineage>
        <taxon>Eukaryota</taxon>
        <taxon>Metazoa</taxon>
        <taxon>Chordata</taxon>
        <taxon>Craniata</taxon>
        <taxon>Vertebrata</taxon>
        <taxon>Euteleostomi</taxon>
        <taxon>Archelosauria</taxon>
        <taxon>Archosauria</taxon>
        <taxon>Dinosauria</taxon>
        <taxon>Saurischia</taxon>
        <taxon>Theropoda</taxon>
        <taxon>Coelurosauria</taxon>
        <taxon>Aves</taxon>
        <taxon>Neognathae</taxon>
        <taxon>Neoaves</taxon>
        <taxon>Telluraves</taxon>
        <taxon>Coraciimorphae</taxon>
        <taxon>Trogoniformes</taxon>
        <taxon>Trogonidae</taxon>
        <taxon>Trogon</taxon>
    </lineage>
</organism>
<dbReference type="PROSITE" id="PS50835">
    <property type="entry name" value="IG_LIKE"/>
    <property type="match status" value="1"/>
</dbReference>
<dbReference type="PANTHER" id="PTHR19343">
    <property type="entry name" value="T CELL RECEPTOR ALPHA VARIABLE 1-2"/>
    <property type="match status" value="1"/>
</dbReference>
<dbReference type="InterPro" id="IPR036179">
    <property type="entry name" value="Ig-like_dom_sf"/>
</dbReference>
<keyword evidence="2" id="KW-0391">Immunity</keyword>
<evidence type="ECO:0000256" key="6">
    <source>
        <dbReference type="ARBA" id="ARBA00043266"/>
    </source>
</evidence>
<evidence type="ECO:0000256" key="5">
    <source>
        <dbReference type="ARBA" id="ARBA00023319"/>
    </source>
</evidence>
<evidence type="ECO:0000256" key="3">
    <source>
        <dbReference type="ARBA" id="ARBA00023130"/>
    </source>
</evidence>
<dbReference type="GO" id="GO:0002250">
    <property type="term" value="P:adaptive immune response"/>
    <property type="evidence" value="ECO:0007669"/>
    <property type="project" value="UniProtKB-KW"/>
</dbReference>
<gene>
    <name evidence="8" type="primary">Trav12_0</name>
    <name evidence="8" type="ORF">TROMEL_R10364</name>
</gene>
<evidence type="ECO:0000313" key="9">
    <source>
        <dbReference type="Proteomes" id="UP000550660"/>
    </source>
</evidence>
<feature type="non-terminal residue" evidence="8">
    <location>
        <position position="93"/>
    </location>
</feature>
<keyword evidence="5" id="KW-0393">Immunoglobulin domain</keyword>